<evidence type="ECO:0000259" key="1">
    <source>
        <dbReference type="PROSITE" id="PS51186"/>
    </source>
</evidence>
<accession>A0ABU8UYI9</accession>
<dbReference type="PANTHER" id="PTHR43233">
    <property type="entry name" value="FAMILY N-ACETYLTRANSFERASE, PUTATIVE (AFU_ORTHOLOGUE AFUA_6G03350)-RELATED"/>
    <property type="match status" value="1"/>
</dbReference>
<evidence type="ECO:0000313" key="2">
    <source>
        <dbReference type="EMBL" id="MEJ8673924.1"/>
    </source>
</evidence>
<reference evidence="2 3" key="1">
    <citation type="submission" date="2023-12" db="EMBL/GenBank/DDBJ databases">
        <title>Evaluation and characterization of a potential secondary metabolite violacein from indigenous Chromobacterium amazonense SAM215.</title>
        <authorList>
            <person name="Tarafdar M.R."/>
            <person name="Abedin S.M."/>
            <person name="Atiqua A."/>
            <person name="Saha A."/>
            <person name="Khan S.N."/>
        </authorList>
    </citation>
    <scope>NUCLEOTIDE SEQUENCE [LARGE SCALE GENOMIC DNA]</scope>
    <source>
        <strain evidence="2 3">SAM215</strain>
    </source>
</reference>
<dbReference type="Gene3D" id="3.40.630.30">
    <property type="match status" value="1"/>
</dbReference>
<sequence>MPTQDENEQAMQPMPAAEASPLYQLIEAMPDVETYCRLRAESGLSPKTEEAARRGLAGTLFAVQICCGGETVGMGRVIGDGGCFYQVVDIAVLPAHQGLGLGKRIMAAISGYIEREAPTSAYISLIADGDAKHLYAQFGFKPTAPRSEGMALFKRAAQQP</sequence>
<dbReference type="Proteomes" id="UP001224516">
    <property type="component" value="Unassembled WGS sequence"/>
</dbReference>
<gene>
    <name evidence="2" type="ORF">QCL97_004230</name>
</gene>
<dbReference type="Pfam" id="PF13508">
    <property type="entry name" value="Acetyltransf_7"/>
    <property type="match status" value="1"/>
</dbReference>
<name>A0ABU8UYI9_9NEIS</name>
<comment type="caution">
    <text evidence="2">The sequence shown here is derived from an EMBL/GenBank/DDBJ whole genome shotgun (WGS) entry which is preliminary data.</text>
</comment>
<dbReference type="InterPro" id="IPR053144">
    <property type="entry name" value="Acetyltransferase_Butenolide"/>
</dbReference>
<feature type="domain" description="N-acetyltransferase" evidence="1">
    <location>
        <begin position="20"/>
        <end position="157"/>
    </location>
</feature>
<proteinExistence type="predicted"/>
<dbReference type="SUPFAM" id="SSF55729">
    <property type="entry name" value="Acyl-CoA N-acyltransferases (Nat)"/>
    <property type="match status" value="1"/>
</dbReference>
<keyword evidence="3" id="KW-1185">Reference proteome</keyword>
<dbReference type="EMBL" id="JAVFJF020000005">
    <property type="protein sequence ID" value="MEJ8673924.1"/>
    <property type="molecule type" value="Genomic_DNA"/>
</dbReference>
<dbReference type="InterPro" id="IPR000182">
    <property type="entry name" value="GNAT_dom"/>
</dbReference>
<dbReference type="CDD" id="cd04301">
    <property type="entry name" value="NAT_SF"/>
    <property type="match status" value="1"/>
</dbReference>
<evidence type="ECO:0000313" key="3">
    <source>
        <dbReference type="Proteomes" id="UP001224516"/>
    </source>
</evidence>
<dbReference type="RefSeq" id="WP_307913017.1">
    <property type="nucleotide sequence ID" value="NZ_JAVFJF020000005.1"/>
</dbReference>
<dbReference type="PROSITE" id="PS51186">
    <property type="entry name" value="GNAT"/>
    <property type="match status" value="1"/>
</dbReference>
<organism evidence="2 3">
    <name type="scientific">Chromobacterium amazonense</name>
    <dbReference type="NCBI Taxonomy" id="1382803"/>
    <lineage>
        <taxon>Bacteria</taxon>
        <taxon>Pseudomonadati</taxon>
        <taxon>Pseudomonadota</taxon>
        <taxon>Betaproteobacteria</taxon>
        <taxon>Neisseriales</taxon>
        <taxon>Chromobacteriaceae</taxon>
        <taxon>Chromobacterium</taxon>
    </lineage>
</organism>
<dbReference type="PANTHER" id="PTHR43233:SF1">
    <property type="entry name" value="FAMILY N-ACETYLTRANSFERASE, PUTATIVE (AFU_ORTHOLOGUE AFUA_6G03350)-RELATED"/>
    <property type="match status" value="1"/>
</dbReference>
<protein>
    <submittedName>
        <fullName evidence="2">GNAT family N-acetyltransferase</fullName>
    </submittedName>
</protein>
<dbReference type="InterPro" id="IPR016181">
    <property type="entry name" value="Acyl_CoA_acyltransferase"/>
</dbReference>